<dbReference type="Pfam" id="PF10646">
    <property type="entry name" value="Germane"/>
    <property type="match status" value="1"/>
</dbReference>
<comment type="caution">
    <text evidence="4">The sequence shown here is derived from an EMBL/GenBank/DDBJ whole genome shotgun (WGS) entry which is preliminary data.</text>
</comment>
<keyword evidence="5" id="KW-1185">Reference proteome</keyword>
<proteinExistence type="predicted"/>
<dbReference type="InterPro" id="IPR059026">
    <property type="entry name" value="LpqB_N"/>
</dbReference>
<dbReference type="InterPro" id="IPR018910">
    <property type="entry name" value="LpqB_C"/>
</dbReference>
<dbReference type="InterPro" id="IPR019606">
    <property type="entry name" value="GerMN"/>
</dbReference>
<dbReference type="PROSITE" id="PS51257">
    <property type="entry name" value="PROKAR_LIPOPROTEIN"/>
    <property type="match status" value="1"/>
</dbReference>
<evidence type="ECO:0000313" key="5">
    <source>
        <dbReference type="Proteomes" id="UP000321617"/>
    </source>
</evidence>
<feature type="domain" description="GerMN" evidence="1">
    <location>
        <begin position="184"/>
        <end position="282"/>
    </location>
</feature>
<feature type="domain" description="Lipoprotein LpqB N-terminal" evidence="3">
    <location>
        <begin position="53"/>
        <end position="176"/>
    </location>
</feature>
<dbReference type="OrthoDB" id="5172668at2"/>
<sequence length="590" mass="62830">MTRPNRPLLVAASVTVLTMSGCGVPSSGPATVVSEVAREDTQESFSEQFPPLEPERDAERTVSNFLGASAGDWAGRDDRLDIFLETEADWSEPSAGMPVIRLREDGVRSVSGGSTTTATVEVAADIVGVYSQSGQVRKPTGDTSYVKEFKLSRDYQSDLWRIVNPPEQVVVLDTVFGQRYEPRPLYFPATSDAAGTLVPDLRWLPGAISDPAARHERMLEWLLAGPSEWLEASVSSAIPPGTAREGVTVTDTEVTVEVSARSATAQLDRFDVVGAQLAWTFGLDDDMVLTLVVDGREQLSDTVSSWAEHNRAPSDEETADGAAIYFIDEGVVRGVDPDAPFSGEAVEGLREAAVQPRGTQMAAVVNQGAGDFLMVGPPGNLERVGDFSAGYITDPQWINAATLLVLADGRPTAVKVSSGESAPVSMGDIDAQITDISLAPDARRLALVAGEHTYVAPVSYTDEFAVKLGEAQRVGVNIAQVADVGWSQETRLLMIGVVDGAEPWLWEVSIDNSEQLPMRDVVDSTTGQRGDALAVRCNPPDRNPAVGQPIVVQVGGSIGRVYGGGSYSPVRIERDGDSMDAVGVNPFVVG</sequence>
<dbReference type="Proteomes" id="UP000321617">
    <property type="component" value="Unassembled WGS sequence"/>
</dbReference>
<name>A0A562V4U2_9ACTN</name>
<organism evidence="4 5">
    <name type="scientific">Stackebrandtia albiflava</name>
    <dbReference type="NCBI Taxonomy" id="406432"/>
    <lineage>
        <taxon>Bacteria</taxon>
        <taxon>Bacillati</taxon>
        <taxon>Actinomycetota</taxon>
        <taxon>Actinomycetes</taxon>
        <taxon>Glycomycetales</taxon>
        <taxon>Glycomycetaceae</taxon>
        <taxon>Stackebrandtia</taxon>
    </lineage>
</organism>
<evidence type="ECO:0000259" key="1">
    <source>
        <dbReference type="Pfam" id="PF10646"/>
    </source>
</evidence>
<evidence type="ECO:0000259" key="2">
    <source>
        <dbReference type="Pfam" id="PF10647"/>
    </source>
</evidence>
<dbReference type="AlphaFoldDB" id="A0A562V4U2"/>
<dbReference type="SUPFAM" id="SSF82171">
    <property type="entry name" value="DPP6 N-terminal domain-like"/>
    <property type="match status" value="1"/>
</dbReference>
<feature type="domain" description="Lipoprotein LpqB C-terminal" evidence="2">
    <location>
        <begin position="340"/>
        <end position="517"/>
    </location>
</feature>
<gene>
    <name evidence="4" type="ORF">LX16_3604</name>
</gene>
<evidence type="ECO:0000259" key="3">
    <source>
        <dbReference type="Pfam" id="PF25976"/>
    </source>
</evidence>
<reference evidence="4 5" key="1">
    <citation type="journal article" date="2013" name="Stand. Genomic Sci.">
        <title>Genomic Encyclopedia of Type Strains, Phase I: The one thousand microbial genomes (KMG-I) project.</title>
        <authorList>
            <person name="Kyrpides N.C."/>
            <person name="Woyke T."/>
            <person name="Eisen J.A."/>
            <person name="Garrity G."/>
            <person name="Lilburn T.G."/>
            <person name="Beck B.J."/>
            <person name="Whitman W.B."/>
            <person name="Hugenholtz P."/>
            <person name="Klenk H.P."/>
        </authorList>
    </citation>
    <scope>NUCLEOTIDE SEQUENCE [LARGE SCALE GENOMIC DNA]</scope>
    <source>
        <strain evidence="4 5">DSM 45044</strain>
    </source>
</reference>
<protein>
    <submittedName>
        <fullName evidence="4">Sporulation and spore germination protein</fullName>
    </submittedName>
</protein>
<accession>A0A562V4U2</accession>
<dbReference type="EMBL" id="VLLL01000006">
    <property type="protein sequence ID" value="TWJ12838.1"/>
    <property type="molecule type" value="Genomic_DNA"/>
</dbReference>
<evidence type="ECO:0000313" key="4">
    <source>
        <dbReference type="EMBL" id="TWJ12838.1"/>
    </source>
</evidence>
<dbReference type="RefSeq" id="WP_158645645.1">
    <property type="nucleotide sequence ID" value="NZ_BAABIJ010000002.1"/>
</dbReference>
<dbReference type="Pfam" id="PF25976">
    <property type="entry name" value="LpqB_N"/>
    <property type="match status" value="1"/>
</dbReference>
<dbReference type="Pfam" id="PF10647">
    <property type="entry name" value="Gmad1"/>
    <property type="match status" value="1"/>
</dbReference>